<organism evidence="1 2">
    <name type="scientific">Brucella thiophenivorans</name>
    <dbReference type="NCBI Taxonomy" id="571255"/>
    <lineage>
        <taxon>Bacteria</taxon>
        <taxon>Pseudomonadati</taxon>
        <taxon>Pseudomonadota</taxon>
        <taxon>Alphaproteobacteria</taxon>
        <taxon>Hyphomicrobiales</taxon>
        <taxon>Brucellaceae</taxon>
        <taxon>Brucella/Ochrobactrum group</taxon>
        <taxon>Brucella</taxon>
    </lineage>
</organism>
<name>A0A256FKB6_9HYPH</name>
<gene>
    <name evidence="1" type="ORF">CEV31_3236</name>
</gene>
<protein>
    <submittedName>
        <fullName evidence="1">Uncharacterized protein</fullName>
    </submittedName>
</protein>
<accession>A0A256FKB6</accession>
<proteinExistence type="predicted"/>
<dbReference type="EMBL" id="NNRJ01000051">
    <property type="protein sequence ID" value="OYR15210.1"/>
    <property type="molecule type" value="Genomic_DNA"/>
</dbReference>
<evidence type="ECO:0000313" key="1">
    <source>
        <dbReference type="EMBL" id="OYR15210.1"/>
    </source>
</evidence>
<dbReference type="AlphaFoldDB" id="A0A256FKB6"/>
<dbReference type="Proteomes" id="UP000215590">
    <property type="component" value="Unassembled WGS sequence"/>
</dbReference>
<evidence type="ECO:0000313" key="2">
    <source>
        <dbReference type="Proteomes" id="UP000215590"/>
    </source>
</evidence>
<sequence>MFERDAILKIFKVMSKLRYKASNWQSPQALWIKSDKFFRVCSKTNE</sequence>
<keyword evidence="2" id="KW-1185">Reference proteome</keyword>
<comment type="caution">
    <text evidence="1">The sequence shown here is derived from an EMBL/GenBank/DDBJ whole genome shotgun (WGS) entry which is preliminary data.</text>
</comment>
<reference evidence="1 2" key="1">
    <citation type="submission" date="2017-07" db="EMBL/GenBank/DDBJ databases">
        <title>Phylogenetic study on the rhizospheric bacterium Ochrobactrum sp. A44.</title>
        <authorList>
            <person name="Krzyzanowska D.M."/>
            <person name="Ossowicki A."/>
            <person name="Rajewska M."/>
            <person name="Maciag T."/>
            <person name="Kaczynski Z."/>
            <person name="Czerwicka M."/>
            <person name="Jafra S."/>
        </authorList>
    </citation>
    <scope>NUCLEOTIDE SEQUENCE [LARGE SCALE GENOMIC DNA]</scope>
    <source>
        <strain evidence="1 2">DSM 7216</strain>
    </source>
</reference>